<protein>
    <submittedName>
        <fullName evidence="13">Peptidase S8</fullName>
    </submittedName>
</protein>
<dbReference type="PROSITE" id="PS00137">
    <property type="entry name" value="SUBTILASE_HIS"/>
    <property type="match status" value="1"/>
</dbReference>
<dbReference type="OrthoDB" id="9798386at2"/>
<dbReference type="GO" id="GO:0005576">
    <property type="term" value="C:extracellular region"/>
    <property type="evidence" value="ECO:0007669"/>
    <property type="project" value="UniProtKB-SubCell"/>
</dbReference>
<evidence type="ECO:0000256" key="5">
    <source>
        <dbReference type="ARBA" id="ARBA00022670"/>
    </source>
</evidence>
<comment type="cofactor">
    <cofactor evidence="1">
        <name>Ca(2+)</name>
        <dbReference type="ChEBI" id="CHEBI:29108"/>
    </cofactor>
</comment>
<dbReference type="Proteomes" id="UP000287296">
    <property type="component" value="Unassembled WGS sequence"/>
</dbReference>
<reference evidence="13 14" key="1">
    <citation type="submission" date="2018-12" db="EMBL/GenBank/DDBJ databases">
        <authorList>
            <person name="Sun L."/>
            <person name="Chen Z."/>
        </authorList>
    </citation>
    <scope>NUCLEOTIDE SEQUENCE [LARGE SCALE GENOMIC DNA]</scope>
    <source>
        <strain evidence="13 14">LMG 29736</strain>
    </source>
</reference>
<dbReference type="PANTHER" id="PTHR43806:SF11">
    <property type="entry name" value="CEREVISIN-RELATED"/>
    <property type="match status" value="1"/>
</dbReference>
<comment type="similarity">
    <text evidence="3 10 11">Belongs to the peptidase S8 family.</text>
</comment>
<dbReference type="InterPro" id="IPR023828">
    <property type="entry name" value="Peptidase_S8_Ser-AS"/>
</dbReference>
<dbReference type="PRINTS" id="PR00723">
    <property type="entry name" value="SUBTILISIN"/>
</dbReference>
<dbReference type="InterPro" id="IPR023827">
    <property type="entry name" value="Peptidase_S8_Asp-AS"/>
</dbReference>
<feature type="domain" description="Peptidase S8/S53" evidence="12">
    <location>
        <begin position="41"/>
        <end position="284"/>
    </location>
</feature>
<keyword evidence="5 10" id="KW-0645">Protease</keyword>
<evidence type="ECO:0000256" key="2">
    <source>
        <dbReference type="ARBA" id="ARBA00004613"/>
    </source>
</evidence>
<evidence type="ECO:0000256" key="7">
    <source>
        <dbReference type="ARBA" id="ARBA00022801"/>
    </source>
</evidence>
<evidence type="ECO:0000256" key="8">
    <source>
        <dbReference type="ARBA" id="ARBA00022825"/>
    </source>
</evidence>
<dbReference type="PROSITE" id="PS00138">
    <property type="entry name" value="SUBTILASE_SER"/>
    <property type="match status" value="1"/>
</dbReference>
<dbReference type="PANTHER" id="PTHR43806">
    <property type="entry name" value="PEPTIDASE S8"/>
    <property type="match status" value="1"/>
</dbReference>
<feature type="active site" description="Charge relay system" evidence="10">
    <location>
        <position position="50"/>
    </location>
</feature>
<evidence type="ECO:0000313" key="14">
    <source>
        <dbReference type="Proteomes" id="UP000287296"/>
    </source>
</evidence>
<dbReference type="InterPro" id="IPR036852">
    <property type="entry name" value="Peptidase_S8/S53_dom_sf"/>
</dbReference>
<dbReference type="PROSITE" id="PS00136">
    <property type="entry name" value="SUBTILASE_ASP"/>
    <property type="match status" value="1"/>
</dbReference>
<keyword evidence="6" id="KW-0479">Metal-binding</keyword>
<comment type="caution">
    <text evidence="13">The sequence shown here is derived from an EMBL/GenBank/DDBJ whole genome shotgun (WGS) entry which is preliminary data.</text>
</comment>
<evidence type="ECO:0000256" key="1">
    <source>
        <dbReference type="ARBA" id="ARBA00001913"/>
    </source>
</evidence>
<evidence type="ECO:0000256" key="9">
    <source>
        <dbReference type="ARBA" id="ARBA00022837"/>
    </source>
</evidence>
<dbReference type="Gene3D" id="3.40.50.200">
    <property type="entry name" value="Peptidase S8/S53 domain"/>
    <property type="match status" value="1"/>
</dbReference>
<keyword evidence="9" id="KW-0106">Calcium</keyword>
<dbReference type="RefSeq" id="WP_120117199.1">
    <property type="nucleotide sequence ID" value="NZ_QYTW02000006.1"/>
</dbReference>
<evidence type="ECO:0000256" key="11">
    <source>
        <dbReference type="RuleBase" id="RU003355"/>
    </source>
</evidence>
<dbReference type="GO" id="GO:0004252">
    <property type="term" value="F:serine-type endopeptidase activity"/>
    <property type="evidence" value="ECO:0007669"/>
    <property type="project" value="UniProtKB-UniRule"/>
</dbReference>
<evidence type="ECO:0000256" key="3">
    <source>
        <dbReference type="ARBA" id="ARBA00011073"/>
    </source>
</evidence>
<dbReference type="AlphaFoldDB" id="A0A429X9R0"/>
<accession>A0A429X9R0</accession>
<evidence type="ECO:0000259" key="12">
    <source>
        <dbReference type="Pfam" id="PF00082"/>
    </source>
</evidence>
<dbReference type="InterPro" id="IPR022398">
    <property type="entry name" value="Peptidase_S8_His-AS"/>
</dbReference>
<keyword evidence="8 10" id="KW-0720">Serine protease</keyword>
<comment type="subcellular location">
    <subcellularLocation>
        <location evidence="2">Secreted</location>
    </subcellularLocation>
</comment>
<evidence type="ECO:0000256" key="6">
    <source>
        <dbReference type="ARBA" id="ARBA00022723"/>
    </source>
</evidence>
<dbReference type="InterPro" id="IPR015500">
    <property type="entry name" value="Peptidase_S8_subtilisin-rel"/>
</dbReference>
<feature type="active site" description="Charge relay system" evidence="10">
    <location>
        <position position="253"/>
    </location>
</feature>
<organism evidence="13 14">
    <name type="scientific">Siminovitchia terrae</name>
    <name type="common">Bacillus terrae</name>
    <dbReference type="NCBI Taxonomy" id="1914933"/>
    <lineage>
        <taxon>Bacteria</taxon>
        <taxon>Bacillati</taxon>
        <taxon>Bacillota</taxon>
        <taxon>Bacilli</taxon>
        <taxon>Bacillales</taxon>
        <taxon>Bacillaceae</taxon>
        <taxon>Siminovitchia</taxon>
    </lineage>
</organism>
<dbReference type="GO" id="GO:0046872">
    <property type="term" value="F:metal ion binding"/>
    <property type="evidence" value="ECO:0007669"/>
    <property type="project" value="UniProtKB-KW"/>
</dbReference>
<proteinExistence type="inferred from homology"/>
<dbReference type="CDD" id="cd07477">
    <property type="entry name" value="Peptidases_S8_Subtilisin_subset"/>
    <property type="match status" value="1"/>
</dbReference>
<evidence type="ECO:0000256" key="4">
    <source>
        <dbReference type="ARBA" id="ARBA00022525"/>
    </source>
</evidence>
<sequence length="308" mass="33553">MKEKLILRPTQIISVFEALSTIPKNLDVIKAKEIWEKSDRGKGNTVAIIDTGVEKEHPNLVSNIIGGYNFTDDDGGNPEIFRDYRGHGTHVAGIVAACECENNEGIVGVAPKSKLLILKAIDRNGVGSYENLVNALRYAINWTGPNGEKVDVINMSLGGSAHNEDLYKAIKQAREKGIVLVSAAGNHGDGNHQSFERSYPGYYKEVIQIGSVTQNLKPSVFSNTNVNLDFVAPGENVISTHLNNKFVELTGTSMAAPYVSGGVALVLNLIDRSQPAMIPYLIYQYLVDRVKKLDYPISQVGNGLIQLT</sequence>
<evidence type="ECO:0000256" key="10">
    <source>
        <dbReference type="PROSITE-ProRule" id="PRU01240"/>
    </source>
</evidence>
<gene>
    <name evidence="13" type="ORF">D5F11_008865</name>
</gene>
<feature type="active site" description="Charge relay system" evidence="10">
    <location>
        <position position="87"/>
    </location>
</feature>
<keyword evidence="4" id="KW-0964">Secreted</keyword>
<dbReference type="PROSITE" id="PS51892">
    <property type="entry name" value="SUBTILASE"/>
    <property type="match status" value="1"/>
</dbReference>
<dbReference type="InterPro" id="IPR050131">
    <property type="entry name" value="Peptidase_S8_subtilisin-like"/>
</dbReference>
<dbReference type="GO" id="GO:0006508">
    <property type="term" value="P:proteolysis"/>
    <property type="evidence" value="ECO:0007669"/>
    <property type="project" value="UniProtKB-KW"/>
</dbReference>
<dbReference type="EMBL" id="QYTW02000006">
    <property type="protein sequence ID" value="RST60158.1"/>
    <property type="molecule type" value="Genomic_DNA"/>
</dbReference>
<name>A0A429X9R0_SIMTE</name>
<dbReference type="InterPro" id="IPR034202">
    <property type="entry name" value="Subtilisin_Carlsberg-like"/>
</dbReference>
<dbReference type="InterPro" id="IPR000209">
    <property type="entry name" value="Peptidase_S8/S53_dom"/>
</dbReference>
<dbReference type="Pfam" id="PF00082">
    <property type="entry name" value="Peptidase_S8"/>
    <property type="match status" value="1"/>
</dbReference>
<evidence type="ECO:0000313" key="13">
    <source>
        <dbReference type="EMBL" id="RST60158.1"/>
    </source>
</evidence>
<dbReference type="SUPFAM" id="SSF52743">
    <property type="entry name" value="Subtilisin-like"/>
    <property type="match status" value="1"/>
</dbReference>
<keyword evidence="7 10" id="KW-0378">Hydrolase</keyword>